<feature type="domain" description="MADF" evidence="3">
    <location>
        <begin position="17"/>
        <end position="118"/>
    </location>
</feature>
<dbReference type="PROSITE" id="PS51029">
    <property type="entry name" value="MADF"/>
    <property type="match status" value="1"/>
</dbReference>
<reference evidence="5 6" key="1">
    <citation type="journal article" date="2017" name="Gigascience">
        <title>Genome sequence of the small brown planthopper, Laodelphax striatellus.</title>
        <authorList>
            <person name="Zhu J."/>
            <person name="Jiang F."/>
            <person name="Wang X."/>
            <person name="Yang P."/>
            <person name="Bao Y."/>
            <person name="Zhao W."/>
            <person name="Wang W."/>
            <person name="Lu H."/>
            <person name="Wang Q."/>
            <person name="Cui N."/>
            <person name="Li J."/>
            <person name="Chen X."/>
            <person name="Luo L."/>
            <person name="Yu J."/>
            <person name="Kang L."/>
            <person name="Cui F."/>
        </authorList>
    </citation>
    <scope>NUCLEOTIDE SEQUENCE [LARGE SCALE GENOMIC DNA]</scope>
    <source>
        <strain evidence="5">Lst14</strain>
    </source>
</reference>
<dbReference type="GO" id="GO:0005634">
    <property type="term" value="C:nucleus"/>
    <property type="evidence" value="ECO:0007669"/>
    <property type="project" value="UniProtKB-SubCell"/>
</dbReference>
<dbReference type="Pfam" id="PF10545">
    <property type="entry name" value="MADF_DNA_bdg"/>
    <property type="match status" value="1"/>
</dbReference>
<accession>A0A482XI62</accession>
<dbReference type="OrthoDB" id="6627638at2759"/>
<comment type="subcellular location">
    <subcellularLocation>
        <location evidence="1">Nucleus</location>
    </subcellularLocation>
</comment>
<dbReference type="Proteomes" id="UP000291343">
    <property type="component" value="Unassembled WGS sequence"/>
</dbReference>
<evidence type="ECO:0000256" key="1">
    <source>
        <dbReference type="PROSITE-ProRule" id="PRU00371"/>
    </source>
</evidence>
<keyword evidence="6" id="KW-1185">Reference proteome</keyword>
<evidence type="ECO:0000256" key="2">
    <source>
        <dbReference type="SAM" id="MobiDB-lite"/>
    </source>
</evidence>
<feature type="region of interest" description="Disordered" evidence="2">
    <location>
        <begin position="127"/>
        <end position="182"/>
    </location>
</feature>
<name>A0A482XI62_LAOST</name>
<dbReference type="AlphaFoldDB" id="A0A482XI62"/>
<evidence type="ECO:0000259" key="3">
    <source>
        <dbReference type="PROSITE" id="PS51029"/>
    </source>
</evidence>
<evidence type="ECO:0000313" key="6">
    <source>
        <dbReference type="Proteomes" id="UP000291343"/>
    </source>
</evidence>
<dbReference type="InterPro" id="IPR039353">
    <property type="entry name" value="TF_Adf1"/>
</dbReference>
<evidence type="ECO:0008006" key="7">
    <source>
        <dbReference type="Google" id="ProtNLM"/>
    </source>
</evidence>
<dbReference type="SMART" id="SM00595">
    <property type="entry name" value="MADF"/>
    <property type="match status" value="1"/>
</dbReference>
<dbReference type="GO" id="GO:0006357">
    <property type="term" value="P:regulation of transcription by RNA polymerase II"/>
    <property type="evidence" value="ECO:0007669"/>
    <property type="project" value="TreeGrafter"/>
</dbReference>
<dbReference type="Pfam" id="PF02944">
    <property type="entry name" value="BESS"/>
    <property type="match status" value="1"/>
</dbReference>
<organism evidence="5 6">
    <name type="scientific">Laodelphax striatellus</name>
    <name type="common">Small brown planthopper</name>
    <name type="synonym">Delphax striatella</name>
    <dbReference type="NCBI Taxonomy" id="195883"/>
    <lineage>
        <taxon>Eukaryota</taxon>
        <taxon>Metazoa</taxon>
        <taxon>Ecdysozoa</taxon>
        <taxon>Arthropoda</taxon>
        <taxon>Hexapoda</taxon>
        <taxon>Insecta</taxon>
        <taxon>Pterygota</taxon>
        <taxon>Neoptera</taxon>
        <taxon>Paraneoptera</taxon>
        <taxon>Hemiptera</taxon>
        <taxon>Auchenorrhyncha</taxon>
        <taxon>Fulgoroidea</taxon>
        <taxon>Delphacidae</taxon>
        <taxon>Criomorphinae</taxon>
        <taxon>Laodelphax</taxon>
    </lineage>
</organism>
<dbReference type="EMBL" id="QKKF02009244">
    <property type="protein sequence ID" value="RZF45354.1"/>
    <property type="molecule type" value="Genomic_DNA"/>
</dbReference>
<dbReference type="PROSITE" id="PS51031">
    <property type="entry name" value="BESS"/>
    <property type="match status" value="1"/>
</dbReference>
<protein>
    <recommendedName>
        <fullName evidence="7">MADF domain-containing protein</fullName>
    </recommendedName>
</protein>
<dbReference type="PANTHER" id="PTHR12243:SF69">
    <property type="entry name" value="SI:CH73-59F11.3"/>
    <property type="match status" value="1"/>
</dbReference>
<dbReference type="PANTHER" id="PTHR12243">
    <property type="entry name" value="MADF DOMAIN TRANSCRIPTION FACTOR"/>
    <property type="match status" value="1"/>
</dbReference>
<dbReference type="InterPro" id="IPR004210">
    <property type="entry name" value="BESS_motif"/>
</dbReference>
<feature type="domain" description="BESS" evidence="4">
    <location>
        <begin position="191"/>
        <end position="230"/>
    </location>
</feature>
<proteinExistence type="predicted"/>
<keyword evidence="1" id="KW-0539">Nucleus</keyword>
<comment type="caution">
    <text evidence="5">The sequence shown here is derived from an EMBL/GenBank/DDBJ whole genome shotgun (WGS) entry which is preliminary data.</text>
</comment>
<sequence>MMMNRNNWFVDEIDTNSFIAEVEKRPELWDSKVADKSFKKRQSSWDSICEIFSEDYRKKSDIERHDMRRQLQRRWKSLRDSFTREISKMKSSSQGEGCTERKPYMYFKELVFLLDVVDCGSDNVVQHQNDTLPNNDGPRNENIPYNDRLEDTQNDPTTLPDLFPQEQSKSNEKESQTKSKKVFKTIRKHRDDGDRLFMLSLSKELEKVPDKYKIDVKLEILQAIMKGQKRALQAEQSAEDNFINFSNVAANVTIDCATPLNQSPTVTKTSLIPKRRAVANTLNHVNSIFFLQ</sequence>
<gene>
    <name evidence="5" type="ORF">LSTR_LSTR002797</name>
</gene>
<dbReference type="InParanoid" id="A0A482XI62"/>
<evidence type="ECO:0000313" key="5">
    <source>
        <dbReference type="EMBL" id="RZF45354.1"/>
    </source>
</evidence>
<dbReference type="InterPro" id="IPR006578">
    <property type="entry name" value="MADF-dom"/>
</dbReference>
<evidence type="ECO:0000259" key="4">
    <source>
        <dbReference type="PROSITE" id="PS51031"/>
    </source>
</evidence>
<dbReference type="GO" id="GO:0003677">
    <property type="term" value="F:DNA binding"/>
    <property type="evidence" value="ECO:0007669"/>
    <property type="project" value="InterPro"/>
</dbReference>
<dbReference type="GO" id="GO:0005667">
    <property type="term" value="C:transcription regulator complex"/>
    <property type="evidence" value="ECO:0007669"/>
    <property type="project" value="TreeGrafter"/>
</dbReference>